<evidence type="ECO:0000313" key="2">
    <source>
        <dbReference type="Proteomes" id="UP001224325"/>
    </source>
</evidence>
<accession>A0AAU7ED17</accession>
<dbReference type="InterPro" id="IPR023204">
    <property type="entry name" value="SP1917_dom_sf"/>
</dbReference>
<name>A0AAU7ED17_9FLAO</name>
<keyword evidence="2" id="KW-1185">Reference proteome</keyword>
<dbReference type="Pfam" id="PF09966">
    <property type="entry name" value="DUF2200"/>
    <property type="match status" value="1"/>
</dbReference>
<dbReference type="AlphaFoldDB" id="A0AAU7ED17"/>
<dbReference type="Proteomes" id="UP001224325">
    <property type="component" value="Chromosome"/>
</dbReference>
<gene>
    <name evidence="1" type="ORF">QLS71_014625</name>
</gene>
<dbReference type="KEGG" id="mlil:QLS71_014625"/>
<dbReference type="Gene3D" id="1.10.8.290">
    <property type="entry name" value="uncharacterized protein sp1917 domain"/>
    <property type="match status" value="1"/>
</dbReference>
<organism evidence="1 2">
    <name type="scientific">Mariniflexile litorale</name>
    <dbReference type="NCBI Taxonomy" id="3045158"/>
    <lineage>
        <taxon>Bacteria</taxon>
        <taxon>Pseudomonadati</taxon>
        <taxon>Bacteroidota</taxon>
        <taxon>Flavobacteriia</taxon>
        <taxon>Flavobacteriales</taxon>
        <taxon>Flavobacteriaceae</taxon>
        <taxon>Mariniflexile</taxon>
    </lineage>
</organism>
<dbReference type="EMBL" id="CP155618">
    <property type="protein sequence ID" value="XBL13545.1"/>
    <property type="molecule type" value="Genomic_DNA"/>
</dbReference>
<evidence type="ECO:0000313" key="1">
    <source>
        <dbReference type="EMBL" id="XBL13545.1"/>
    </source>
</evidence>
<proteinExistence type="predicted"/>
<reference evidence="1" key="1">
    <citation type="submission" date="2024-04" db="EMBL/GenBank/DDBJ databases">
        <title>Mariniflexile litorale, isolated from the shallow sediments of the Sea of Japan.</title>
        <authorList>
            <person name="Romanenko L."/>
            <person name="Isaeva M."/>
        </authorList>
    </citation>
    <scope>NUCLEOTIDE SEQUENCE [LARGE SCALE GENOMIC DNA]</scope>
    <source>
        <strain evidence="1">KMM 9835</strain>
    </source>
</reference>
<dbReference type="RefSeq" id="WP_308993270.1">
    <property type="nucleotide sequence ID" value="NZ_CP155618.1"/>
</dbReference>
<dbReference type="InterPro" id="IPR014580">
    <property type="entry name" value="UCP033199"/>
</dbReference>
<protein>
    <submittedName>
        <fullName evidence="1">DUF2200 family protein</fullName>
    </submittedName>
</protein>
<sequence length="34" mass="3983">MENTLTKQVRYSDKLIDGLSKGHKMEKIYVQSQI</sequence>